<feature type="non-terminal residue" evidence="1">
    <location>
        <position position="68"/>
    </location>
</feature>
<evidence type="ECO:0000313" key="1">
    <source>
        <dbReference type="EMBL" id="GMS82334.1"/>
    </source>
</evidence>
<evidence type="ECO:0008006" key="3">
    <source>
        <dbReference type="Google" id="ProtNLM"/>
    </source>
</evidence>
<reference evidence="1" key="1">
    <citation type="submission" date="2023-10" db="EMBL/GenBank/DDBJ databases">
        <title>Genome assembly of Pristionchus species.</title>
        <authorList>
            <person name="Yoshida K."/>
            <person name="Sommer R.J."/>
        </authorList>
    </citation>
    <scope>NUCLEOTIDE SEQUENCE</scope>
    <source>
        <strain evidence="1">RS0144</strain>
    </source>
</reference>
<organism evidence="1 2">
    <name type="scientific">Pristionchus entomophagus</name>
    <dbReference type="NCBI Taxonomy" id="358040"/>
    <lineage>
        <taxon>Eukaryota</taxon>
        <taxon>Metazoa</taxon>
        <taxon>Ecdysozoa</taxon>
        <taxon>Nematoda</taxon>
        <taxon>Chromadorea</taxon>
        <taxon>Rhabditida</taxon>
        <taxon>Rhabditina</taxon>
        <taxon>Diplogasteromorpha</taxon>
        <taxon>Diplogasteroidea</taxon>
        <taxon>Neodiplogasteridae</taxon>
        <taxon>Pristionchus</taxon>
    </lineage>
</organism>
<dbReference type="Gene3D" id="3.10.100.10">
    <property type="entry name" value="Mannose-Binding Protein A, subunit A"/>
    <property type="match status" value="1"/>
</dbReference>
<dbReference type="EMBL" id="BTSX01000002">
    <property type="protein sequence ID" value="GMS82334.1"/>
    <property type="molecule type" value="Genomic_DNA"/>
</dbReference>
<accession>A0AAV5SLV8</accession>
<sequence length="68" mass="7873">DSIWIGLICDSNDEFWVWQDGQSLEYSHFYENPGPSCPSSNNIAVDTSKYWRTFGPEIGFDFCICARR</sequence>
<gene>
    <name evidence="1" type="ORF">PENTCL1PPCAC_4509</name>
</gene>
<comment type="caution">
    <text evidence="1">The sequence shown here is derived from an EMBL/GenBank/DDBJ whole genome shotgun (WGS) entry which is preliminary data.</text>
</comment>
<keyword evidence="2" id="KW-1185">Reference proteome</keyword>
<dbReference type="SUPFAM" id="SSF56436">
    <property type="entry name" value="C-type lectin-like"/>
    <property type="match status" value="1"/>
</dbReference>
<feature type="non-terminal residue" evidence="1">
    <location>
        <position position="1"/>
    </location>
</feature>
<protein>
    <recommendedName>
        <fullName evidence="3">C-type lectin</fullName>
    </recommendedName>
</protein>
<name>A0AAV5SLV8_9BILA</name>
<evidence type="ECO:0000313" key="2">
    <source>
        <dbReference type="Proteomes" id="UP001432027"/>
    </source>
</evidence>
<proteinExistence type="predicted"/>
<dbReference type="Proteomes" id="UP001432027">
    <property type="component" value="Unassembled WGS sequence"/>
</dbReference>
<dbReference type="AlphaFoldDB" id="A0AAV5SLV8"/>
<dbReference type="InterPro" id="IPR016186">
    <property type="entry name" value="C-type_lectin-like/link_sf"/>
</dbReference>
<dbReference type="InterPro" id="IPR016187">
    <property type="entry name" value="CTDL_fold"/>
</dbReference>